<evidence type="ECO:0000256" key="4">
    <source>
        <dbReference type="ARBA" id="ARBA00023315"/>
    </source>
</evidence>
<evidence type="ECO:0000256" key="1">
    <source>
        <dbReference type="ARBA" id="ARBA00007274"/>
    </source>
</evidence>
<keyword evidence="6" id="KW-1185">Reference proteome</keyword>
<comment type="caution">
    <text evidence="5">The sequence shown here is derived from an EMBL/GenBank/DDBJ whole genome shotgun (WGS) entry which is preliminary data.</text>
</comment>
<name>A0ABQ2XVP3_9BURK</name>
<organism evidence="5 6">
    <name type="scientific">Undibacterium squillarum</name>
    <dbReference type="NCBI Taxonomy" id="1131567"/>
    <lineage>
        <taxon>Bacteria</taxon>
        <taxon>Pseudomonadati</taxon>
        <taxon>Pseudomonadota</taxon>
        <taxon>Betaproteobacteria</taxon>
        <taxon>Burkholderiales</taxon>
        <taxon>Oxalobacteraceae</taxon>
        <taxon>Undibacterium</taxon>
    </lineage>
</organism>
<dbReference type="PROSITE" id="PS00101">
    <property type="entry name" value="HEXAPEP_TRANSFERASES"/>
    <property type="match status" value="1"/>
</dbReference>
<dbReference type="PANTHER" id="PTHR23416">
    <property type="entry name" value="SIALIC ACID SYNTHASE-RELATED"/>
    <property type="match status" value="1"/>
</dbReference>
<keyword evidence="4" id="KW-0012">Acyltransferase</keyword>
<dbReference type="InterPro" id="IPR018357">
    <property type="entry name" value="Hexapep_transf_CS"/>
</dbReference>
<evidence type="ECO:0008006" key="7">
    <source>
        <dbReference type="Google" id="ProtNLM"/>
    </source>
</evidence>
<dbReference type="Pfam" id="PF00132">
    <property type="entry name" value="Hexapep"/>
    <property type="match status" value="1"/>
</dbReference>
<dbReference type="InterPro" id="IPR001451">
    <property type="entry name" value="Hexapep"/>
</dbReference>
<dbReference type="Gene3D" id="2.160.10.10">
    <property type="entry name" value="Hexapeptide repeat proteins"/>
    <property type="match status" value="1"/>
</dbReference>
<dbReference type="RefSeq" id="WP_189356217.1">
    <property type="nucleotide sequence ID" value="NZ_BMYU01000002.1"/>
</dbReference>
<dbReference type="PANTHER" id="PTHR23416:SF23">
    <property type="entry name" value="ACETYLTRANSFERASE C18B11.09C-RELATED"/>
    <property type="match status" value="1"/>
</dbReference>
<dbReference type="InterPro" id="IPR011004">
    <property type="entry name" value="Trimer_LpxA-like_sf"/>
</dbReference>
<keyword evidence="2" id="KW-0808">Transferase</keyword>
<evidence type="ECO:0000313" key="6">
    <source>
        <dbReference type="Proteomes" id="UP000653343"/>
    </source>
</evidence>
<dbReference type="InterPro" id="IPR051159">
    <property type="entry name" value="Hexapeptide_acetyltransf"/>
</dbReference>
<evidence type="ECO:0000313" key="5">
    <source>
        <dbReference type="EMBL" id="GGX36483.1"/>
    </source>
</evidence>
<reference evidence="6" key="1">
    <citation type="journal article" date="2019" name="Int. J. Syst. Evol. Microbiol.">
        <title>The Global Catalogue of Microorganisms (GCM) 10K type strain sequencing project: providing services to taxonomists for standard genome sequencing and annotation.</title>
        <authorList>
            <consortium name="The Broad Institute Genomics Platform"/>
            <consortium name="The Broad Institute Genome Sequencing Center for Infectious Disease"/>
            <person name="Wu L."/>
            <person name="Ma J."/>
        </authorList>
    </citation>
    <scope>NUCLEOTIDE SEQUENCE [LARGE SCALE GENOMIC DNA]</scope>
    <source>
        <strain evidence="6">KCTC 23917</strain>
    </source>
</reference>
<evidence type="ECO:0000256" key="3">
    <source>
        <dbReference type="ARBA" id="ARBA00022737"/>
    </source>
</evidence>
<comment type="similarity">
    <text evidence="1">Belongs to the transferase hexapeptide repeat family.</text>
</comment>
<dbReference type="SUPFAM" id="SSF51161">
    <property type="entry name" value="Trimeric LpxA-like enzymes"/>
    <property type="match status" value="1"/>
</dbReference>
<dbReference type="Proteomes" id="UP000653343">
    <property type="component" value="Unassembled WGS sequence"/>
</dbReference>
<proteinExistence type="inferred from homology"/>
<evidence type="ECO:0000256" key="2">
    <source>
        <dbReference type="ARBA" id="ARBA00022679"/>
    </source>
</evidence>
<sequence>MRRGLLASLFCYLAHHHNRCVGLYRRSCRPDGREWTSYLEKYASFHRLGKGCVIQTNVTFTDPEFVCIGDNVHLTGCTLFGHDGSVNMIKQWKGLRLDKVGKIVIGNHVFVGHQAIIMPGVTIGDGVIIAAGAVVTADVPAGKIAAGVPARIIGDTESFIHRLQEQTSTLPWADDAALHPQYDGPGSPGLRDARIQFFFG</sequence>
<dbReference type="CDD" id="cd04647">
    <property type="entry name" value="LbH_MAT_like"/>
    <property type="match status" value="1"/>
</dbReference>
<keyword evidence="3" id="KW-0677">Repeat</keyword>
<accession>A0ABQ2XVP3</accession>
<gene>
    <name evidence="5" type="ORF">GCM10010946_12850</name>
</gene>
<dbReference type="EMBL" id="BMYU01000002">
    <property type="protein sequence ID" value="GGX36483.1"/>
    <property type="molecule type" value="Genomic_DNA"/>
</dbReference>
<protein>
    <recommendedName>
        <fullName evidence="7">Acyltransferase</fullName>
    </recommendedName>
</protein>